<gene>
    <name evidence="2" type="ORF">Q7514_32175</name>
</gene>
<dbReference type="InterPro" id="IPR001387">
    <property type="entry name" value="Cro/C1-type_HTH"/>
</dbReference>
<evidence type="ECO:0000259" key="1">
    <source>
        <dbReference type="PROSITE" id="PS50943"/>
    </source>
</evidence>
<feature type="domain" description="HTH cro/C1-type" evidence="1">
    <location>
        <begin position="36"/>
        <end position="91"/>
    </location>
</feature>
<accession>A0ABU7LKU2</accession>
<dbReference type="Proteomes" id="UP001336020">
    <property type="component" value="Unassembled WGS sequence"/>
</dbReference>
<dbReference type="InterPro" id="IPR039554">
    <property type="entry name" value="HigA2-like_HTH"/>
</dbReference>
<dbReference type="CDD" id="cd00093">
    <property type="entry name" value="HTH_XRE"/>
    <property type="match status" value="1"/>
</dbReference>
<dbReference type="Pfam" id="PF13744">
    <property type="entry name" value="HTH_37"/>
    <property type="match status" value="1"/>
</dbReference>
<dbReference type="EMBL" id="JAUTXY010000030">
    <property type="protein sequence ID" value="MEE2062192.1"/>
    <property type="molecule type" value="Genomic_DNA"/>
</dbReference>
<reference evidence="2 3" key="1">
    <citation type="submission" date="2023-07" db="EMBL/GenBank/DDBJ databases">
        <authorList>
            <person name="Girao M."/>
            <person name="Carvalho M.F."/>
        </authorList>
    </citation>
    <scope>NUCLEOTIDE SEQUENCE [LARGE SCALE GENOMIC DNA]</scope>
    <source>
        <strain evidence="2 3">YIM65754</strain>
    </source>
</reference>
<dbReference type="SUPFAM" id="SSF47413">
    <property type="entry name" value="lambda repressor-like DNA-binding domains"/>
    <property type="match status" value="1"/>
</dbReference>
<dbReference type="Gene3D" id="1.10.260.40">
    <property type="entry name" value="lambda repressor-like DNA-binding domains"/>
    <property type="match status" value="1"/>
</dbReference>
<comment type="caution">
    <text evidence="2">The sequence shown here is derived from an EMBL/GenBank/DDBJ whole genome shotgun (WGS) entry which is preliminary data.</text>
</comment>
<organism evidence="2 3">
    <name type="scientific">Rhodococcus artemisiae</name>
    <dbReference type="NCBI Taxonomy" id="714159"/>
    <lineage>
        <taxon>Bacteria</taxon>
        <taxon>Bacillati</taxon>
        <taxon>Actinomycetota</taxon>
        <taxon>Actinomycetes</taxon>
        <taxon>Mycobacteriales</taxon>
        <taxon>Nocardiaceae</taxon>
        <taxon>Rhodococcus</taxon>
    </lineage>
</organism>
<keyword evidence="3" id="KW-1185">Reference proteome</keyword>
<protein>
    <submittedName>
        <fullName evidence="2">XRE family transcriptional regulator</fullName>
    </submittedName>
</protein>
<dbReference type="PROSITE" id="PS50943">
    <property type="entry name" value="HTH_CROC1"/>
    <property type="match status" value="1"/>
</dbReference>
<dbReference type="RefSeq" id="WP_330137251.1">
    <property type="nucleotide sequence ID" value="NZ_JAUTXY010000030.1"/>
</dbReference>
<name>A0ABU7LKU2_9NOCA</name>
<evidence type="ECO:0000313" key="2">
    <source>
        <dbReference type="EMBL" id="MEE2062192.1"/>
    </source>
</evidence>
<dbReference type="InterPro" id="IPR010982">
    <property type="entry name" value="Lambda_DNA-bd_dom_sf"/>
</dbReference>
<proteinExistence type="predicted"/>
<evidence type="ECO:0000313" key="3">
    <source>
        <dbReference type="Proteomes" id="UP001336020"/>
    </source>
</evidence>
<sequence>MNDNDITETTSVWEAISDTPGEAYNRQLRADLMTAIRSQVDRFGWSQAVAADNLGVTQPRISDLYRGKLSKFSLDALVNLGSKVGVHIDVRIDTDPTLTHH</sequence>